<proteinExistence type="predicted"/>
<dbReference type="Proteomes" id="UP001054837">
    <property type="component" value="Unassembled WGS sequence"/>
</dbReference>
<sequence length="66" mass="7554">MSSETEIIESWLDEHPLFVHDYFVRKASRQIVDSWMLSHSTPQDMVQASSRLINTSSGAATPFRKT</sequence>
<protein>
    <submittedName>
        <fullName evidence="1">Uncharacterized protein</fullName>
    </submittedName>
</protein>
<evidence type="ECO:0000313" key="2">
    <source>
        <dbReference type="Proteomes" id="UP001054837"/>
    </source>
</evidence>
<accession>A0AAV4R0K7</accession>
<dbReference type="AlphaFoldDB" id="A0AAV4R0K7"/>
<evidence type="ECO:0000313" key="1">
    <source>
        <dbReference type="EMBL" id="GIY15270.1"/>
    </source>
</evidence>
<reference evidence="1 2" key="1">
    <citation type="submission" date="2021-06" db="EMBL/GenBank/DDBJ databases">
        <title>Caerostris darwini draft genome.</title>
        <authorList>
            <person name="Kono N."/>
            <person name="Arakawa K."/>
        </authorList>
    </citation>
    <scope>NUCLEOTIDE SEQUENCE [LARGE SCALE GENOMIC DNA]</scope>
</reference>
<gene>
    <name evidence="1" type="ORF">CDAR_613001</name>
</gene>
<keyword evidence="2" id="KW-1185">Reference proteome</keyword>
<comment type="caution">
    <text evidence="1">The sequence shown here is derived from an EMBL/GenBank/DDBJ whole genome shotgun (WGS) entry which is preliminary data.</text>
</comment>
<name>A0AAV4R0K7_9ARAC</name>
<organism evidence="1 2">
    <name type="scientific">Caerostris darwini</name>
    <dbReference type="NCBI Taxonomy" id="1538125"/>
    <lineage>
        <taxon>Eukaryota</taxon>
        <taxon>Metazoa</taxon>
        <taxon>Ecdysozoa</taxon>
        <taxon>Arthropoda</taxon>
        <taxon>Chelicerata</taxon>
        <taxon>Arachnida</taxon>
        <taxon>Araneae</taxon>
        <taxon>Araneomorphae</taxon>
        <taxon>Entelegynae</taxon>
        <taxon>Araneoidea</taxon>
        <taxon>Araneidae</taxon>
        <taxon>Caerostris</taxon>
    </lineage>
</organism>
<dbReference type="EMBL" id="BPLQ01005513">
    <property type="protein sequence ID" value="GIY15270.1"/>
    <property type="molecule type" value="Genomic_DNA"/>
</dbReference>